<evidence type="ECO:0000313" key="3">
    <source>
        <dbReference type="EMBL" id="KAF8467130.1"/>
    </source>
</evidence>
<accession>A0A9P5MNG3</accession>
<keyword evidence="1" id="KW-0812">Transmembrane</keyword>
<dbReference type="InterPro" id="IPR045338">
    <property type="entry name" value="DUF6535"/>
</dbReference>
<comment type="caution">
    <text evidence="3">The sequence shown here is derived from an EMBL/GenBank/DDBJ whole genome shotgun (WGS) entry which is preliminary data.</text>
</comment>
<reference evidence="3" key="1">
    <citation type="submission" date="2019-10" db="EMBL/GenBank/DDBJ databases">
        <authorList>
            <consortium name="DOE Joint Genome Institute"/>
            <person name="Kuo A."/>
            <person name="Miyauchi S."/>
            <person name="Kiss E."/>
            <person name="Drula E."/>
            <person name="Kohler A."/>
            <person name="Sanchez-Garcia M."/>
            <person name="Andreopoulos B."/>
            <person name="Barry K.W."/>
            <person name="Bonito G."/>
            <person name="Buee M."/>
            <person name="Carver A."/>
            <person name="Chen C."/>
            <person name="Cichocki N."/>
            <person name="Clum A."/>
            <person name="Culley D."/>
            <person name="Crous P.W."/>
            <person name="Fauchery L."/>
            <person name="Girlanda M."/>
            <person name="Hayes R."/>
            <person name="Keri Z."/>
            <person name="LaButti K."/>
            <person name="Lipzen A."/>
            <person name="Lombard V."/>
            <person name="Magnuson J."/>
            <person name="Maillard F."/>
            <person name="Morin E."/>
            <person name="Murat C."/>
            <person name="Nolan M."/>
            <person name="Ohm R."/>
            <person name="Pangilinan J."/>
            <person name="Pereira M."/>
            <person name="Perotto S."/>
            <person name="Peter M."/>
            <person name="Riley R."/>
            <person name="Sitrit Y."/>
            <person name="Stielow B."/>
            <person name="Szollosi G."/>
            <person name="Zifcakova L."/>
            <person name="Stursova M."/>
            <person name="Spatafora J.W."/>
            <person name="Tedersoo L."/>
            <person name="Vaario L.-M."/>
            <person name="Yamada A."/>
            <person name="Yan M."/>
            <person name="Wang P."/>
            <person name="Xu J."/>
            <person name="Bruns T."/>
            <person name="Baldrian P."/>
            <person name="Vilgalys R."/>
            <person name="Henrissat B."/>
            <person name="Grigoriev I.V."/>
            <person name="Hibbett D."/>
            <person name="Nagy L.G."/>
            <person name="Martin F.M."/>
        </authorList>
    </citation>
    <scope>NUCLEOTIDE SEQUENCE</scope>
    <source>
        <strain evidence="3">Prilba</strain>
    </source>
</reference>
<organism evidence="3 4">
    <name type="scientific">Russula ochroleuca</name>
    <dbReference type="NCBI Taxonomy" id="152965"/>
    <lineage>
        <taxon>Eukaryota</taxon>
        <taxon>Fungi</taxon>
        <taxon>Dikarya</taxon>
        <taxon>Basidiomycota</taxon>
        <taxon>Agaricomycotina</taxon>
        <taxon>Agaricomycetes</taxon>
        <taxon>Russulales</taxon>
        <taxon>Russulaceae</taxon>
        <taxon>Russula</taxon>
    </lineage>
</organism>
<feature type="transmembrane region" description="Helical" evidence="1">
    <location>
        <begin position="96"/>
        <end position="115"/>
    </location>
</feature>
<reference evidence="3" key="2">
    <citation type="journal article" date="2020" name="Nat. Commun.">
        <title>Large-scale genome sequencing of mycorrhizal fungi provides insights into the early evolution of symbiotic traits.</title>
        <authorList>
            <person name="Miyauchi S."/>
            <person name="Kiss E."/>
            <person name="Kuo A."/>
            <person name="Drula E."/>
            <person name="Kohler A."/>
            <person name="Sanchez-Garcia M."/>
            <person name="Morin E."/>
            <person name="Andreopoulos B."/>
            <person name="Barry K.W."/>
            <person name="Bonito G."/>
            <person name="Buee M."/>
            <person name="Carver A."/>
            <person name="Chen C."/>
            <person name="Cichocki N."/>
            <person name="Clum A."/>
            <person name="Culley D."/>
            <person name="Crous P.W."/>
            <person name="Fauchery L."/>
            <person name="Girlanda M."/>
            <person name="Hayes R.D."/>
            <person name="Keri Z."/>
            <person name="LaButti K."/>
            <person name="Lipzen A."/>
            <person name="Lombard V."/>
            <person name="Magnuson J."/>
            <person name="Maillard F."/>
            <person name="Murat C."/>
            <person name="Nolan M."/>
            <person name="Ohm R.A."/>
            <person name="Pangilinan J."/>
            <person name="Pereira M.F."/>
            <person name="Perotto S."/>
            <person name="Peter M."/>
            <person name="Pfister S."/>
            <person name="Riley R."/>
            <person name="Sitrit Y."/>
            <person name="Stielow J.B."/>
            <person name="Szollosi G."/>
            <person name="Zifcakova L."/>
            <person name="Stursova M."/>
            <person name="Spatafora J.W."/>
            <person name="Tedersoo L."/>
            <person name="Vaario L.M."/>
            <person name="Yamada A."/>
            <person name="Yan M."/>
            <person name="Wang P."/>
            <person name="Xu J."/>
            <person name="Bruns T."/>
            <person name="Baldrian P."/>
            <person name="Vilgalys R."/>
            <person name="Dunand C."/>
            <person name="Henrissat B."/>
            <person name="Grigoriev I.V."/>
            <person name="Hibbett D."/>
            <person name="Nagy L.G."/>
            <person name="Martin F.M."/>
        </authorList>
    </citation>
    <scope>NUCLEOTIDE SEQUENCE</scope>
    <source>
        <strain evidence="3">Prilba</strain>
    </source>
</reference>
<keyword evidence="4" id="KW-1185">Reference proteome</keyword>
<dbReference type="AlphaFoldDB" id="A0A9P5MNG3"/>
<evidence type="ECO:0000259" key="2">
    <source>
        <dbReference type="Pfam" id="PF20153"/>
    </source>
</evidence>
<feature type="transmembrane region" description="Helical" evidence="1">
    <location>
        <begin position="184"/>
        <end position="209"/>
    </location>
</feature>
<evidence type="ECO:0000256" key="1">
    <source>
        <dbReference type="SAM" id="Phobius"/>
    </source>
</evidence>
<dbReference type="Proteomes" id="UP000759537">
    <property type="component" value="Unassembled WGS sequence"/>
</dbReference>
<keyword evidence="1" id="KW-1133">Transmembrane helix</keyword>
<feature type="domain" description="DUF6535" evidence="2">
    <location>
        <begin position="2"/>
        <end position="178"/>
    </location>
</feature>
<name>A0A9P5MNG3_9AGAM</name>
<feature type="transmembrane region" description="Helical" evidence="1">
    <location>
        <begin position="160"/>
        <end position="178"/>
    </location>
</feature>
<sequence length="732" mass="81105">MYLAEAEKEDKELTEAWKGEADSILVFTGLFSATVAAFIIESYKNLSPSSGDTTVTLLAQISQQLAGVPYETLPQNLTAARNASFKPTNSAVRVNVLWFLSLVLSLTSALSATLLQQWARRYLELTQHRGAPHKRARIRAYVFDGVQGTNMYRAVEAMPLLLHISVFLFLAGLVDFLFPINDTVAFYILGYISAFISVYAILTVLPNLVLNCPYRTPLSGFAWRISQVSALAILLLIRQIEGSLYEMSSSLWHRTNRAWQASGPQPAKWRETLESQIRTRRKRLTDGMRRSVMRCATGAPWKVDARALHWTLTVLDEDNEIEDFVARMPGFFESPTVPDATSAILALMDTPPDRSDPILGSRIHELLETCRPGISPLLDDARRNRLHVCLKSLWYCGRGYNQPSYSAPLPSYVRSVFAVPEMILQIRAEEDVSVRLIGRCFESLLAKKLAQDVIDHPRRYSRAGAGIFVTQAELLCLSTLLDATSKDVIDWLEHRGTISLANIVSLATSEAELLVAGSVPSEALDVLQKTIDILVTELPHPSADLSGDLAVKFCQLYSKVDNAWGTIWLKYQLRPIHERLLGANSVYSSAWSQMQGSRDSHQWGADADLWTGHYVASDVTDVVSEHRRVVSNQIDIQPTGRPQPLDDGSLSSNASVVSLFQPPTIRTAVSATVPLEDPETELIPLASHEQVEAETATFVELPLESSTIIHHGSGEALGDLVEMTAVRDNGRP</sequence>
<evidence type="ECO:0000313" key="4">
    <source>
        <dbReference type="Proteomes" id="UP000759537"/>
    </source>
</evidence>
<protein>
    <recommendedName>
        <fullName evidence="2">DUF6535 domain-containing protein</fullName>
    </recommendedName>
</protein>
<proteinExistence type="predicted"/>
<feature type="transmembrane region" description="Helical" evidence="1">
    <location>
        <begin position="221"/>
        <end position="240"/>
    </location>
</feature>
<dbReference type="Pfam" id="PF20153">
    <property type="entry name" value="DUF6535"/>
    <property type="match status" value="1"/>
</dbReference>
<dbReference type="OrthoDB" id="3219854at2759"/>
<feature type="transmembrane region" description="Helical" evidence="1">
    <location>
        <begin position="21"/>
        <end position="40"/>
    </location>
</feature>
<gene>
    <name evidence="3" type="ORF">DFH94DRAFT_299609</name>
</gene>
<keyword evidence="1" id="KW-0472">Membrane</keyword>
<dbReference type="EMBL" id="WHVB01000037">
    <property type="protein sequence ID" value="KAF8467130.1"/>
    <property type="molecule type" value="Genomic_DNA"/>
</dbReference>